<feature type="compositionally biased region" description="Polar residues" evidence="9">
    <location>
        <begin position="324"/>
        <end position="343"/>
    </location>
</feature>
<dbReference type="Gene3D" id="1.10.287.70">
    <property type="match status" value="1"/>
</dbReference>
<evidence type="ECO:0000256" key="9">
    <source>
        <dbReference type="SAM" id="MobiDB-lite"/>
    </source>
</evidence>
<dbReference type="PANTHER" id="PTHR11003">
    <property type="entry name" value="POTASSIUM CHANNEL, SUBFAMILY K"/>
    <property type="match status" value="1"/>
</dbReference>
<evidence type="ECO:0000256" key="1">
    <source>
        <dbReference type="ARBA" id="ARBA00004141"/>
    </source>
</evidence>
<evidence type="ECO:0000313" key="13">
    <source>
        <dbReference type="Proteomes" id="UP000822476"/>
    </source>
</evidence>
<keyword evidence="3 10" id="KW-0812">Transmembrane</keyword>
<organism evidence="12 13">
    <name type="scientific">Paragonimus skrjabini miyazakii</name>
    <dbReference type="NCBI Taxonomy" id="59628"/>
    <lineage>
        <taxon>Eukaryota</taxon>
        <taxon>Metazoa</taxon>
        <taxon>Spiralia</taxon>
        <taxon>Lophotrochozoa</taxon>
        <taxon>Platyhelminthes</taxon>
        <taxon>Trematoda</taxon>
        <taxon>Digenea</taxon>
        <taxon>Plagiorchiida</taxon>
        <taxon>Troglotremata</taxon>
        <taxon>Troglotrematidae</taxon>
        <taxon>Paragonimus</taxon>
    </lineage>
</organism>
<feature type="transmembrane region" description="Helical" evidence="10">
    <location>
        <begin position="627"/>
        <end position="646"/>
    </location>
</feature>
<keyword evidence="13" id="KW-1185">Reference proteome</keyword>
<feature type="domain" description="Potassium channel" evidence="11">
    <location>
        <begin position="604"/>
        <end position="682"/>
    </location>
</feature>
<reference evidence="12" key="1">
    <citation type="submission" date="2019-07" db="EMBL/GenBank/DDBJ databases">
        <title>Annotation for the trematode Paragonimus miyazaki's.</title>
        <authorList>
            <person name="Choi Y.-J."/>
        </authorList>
    </citation>
    <scope>NUCLEOTIDE SEQUENCE</scope>
    <source>
        <strain evidence="12">Japan</strain>
    </source>
</reference>
<dbReference type="GO" id="GO:0005886">
    <property type="term" value="C:plasma membrane"/>
    <property type="evidence" value="ECO:0007669"/>
    <property type="project" value="TreeGrafter"/>
</dbReference>
<evidence type="ECO:0000259" key="11">
    <source>
        <dbReference type="Pfam" id="PF07885"/>
    </source>
</evidence>
<dbReference type="Proteomes" id="UP000822476">
    <property type="component" value="Unassembled WGS sequence"/>
</dbReference>
<dbReference type="GO" id="GO:0022841">
    <property type="term" value="F:potassium ion leak channel activity"/>
    <property type="evidence" value="ECO:0007669"/>
    <property type="project" value="TreeGrafter"/>
</dbReference>
<keyword evidence="5" id="KW-0406">Ion transport</keyword>
<keyword evidence="6 10" id="KW-0472">Membrane</keyword>
<proteinExistence type="predicted"/>
<keyword evidence="7" id="KW-0407">Ion channel</keyword>
<dbReference type="InterPro" id="IPR013099">
    <property type="entry name" value="K_chnl_dom"/>
</dbReference>
<dbReference type="EMBL" id="JTDE01000198">
    <property type="protein sequence ID" value="KAF7262006.1"/>
    <property type="molecule type" value="Genomic_DNA"/>
</dbReference>
<name>A0A8S9Z8T7_9TREM</name>
<evidence type="ECO:0000256" key="10">
    <source>
        <dbReference type="SAM" id="Phobius"/>
    </source>
</evidence>
<comment type="caution">
    <text evidence="12">The sequence shown here is derived from an EMBL/GenBank/DDBJ whole genome shotgun (WGS) entry which is preliminary data.</text>
</comment>
<evidence type="ECO:0000256" key="3">
    <source>
        <dbReference type="ARBA" id="ARBA00022692"/>
    </source>
</evidence>
<gene>
    <name evidence="12" type="ORF">EG68_00711</name>
</gene>
<evidence type="ECO:0000256" key="6">
    <source>
        <dbReference type="ARBA" id="ARBA00023136"/>
    </source>
</evidence>
<dbReference type="GO" id="GO:0030322">
    <property type="term" value="P:stabilization of membrane potential"/>
    <property type="evidence" value="ECO:0007669"/>
    <property type="project" value="TreeGrafter"/>
</dbReference>
<evidence type="ECO:0000256" key="4">
    <source>
        <dbReference type="ARBA" id="ARBA00022989"/>
    </source>
</evidence>
<protein>
    <recommendedName>
        <fullName evidence="11">Potassium channel domain-containing protein</fullName>
    </recommendedName>
</protein>
<dbReference type="PANTHER" id="PTHR11003:SF334">
    <property type="entry name" value="FI03418P"/>
    <property type="match status" value="1"/>
</dbReference>
<evidence type="ECO:0000256" key="2">
    <source>
        <dbReference type="ARBA" id="ARBA00022448"/>
    </source>
</evidence>
<dbReference type="OrthoDB" id="297496at2759"/>
<feature type="coiled-coil region" evidence="8">
    <location>
        <begin position="197"/>
        <end position="228"/>
    </location>
</feature>
<feature type="region of interest" description="Disordered" evidence="9">
    <location>
        <begin position="320"/>
        <end position="344"/>
    </location>
</feature>
<evidence type="ECO:0000313" key="12">
    <source>
        <dbReference type="EMBL" id="KAF7262006.1"/>
    </source>
</evidence>
<accession>A0A8S9Z8T7</accession>
<dbReference type="AlphaFoldDB" id="A0A8S9Z8T7"/>
<feature type="non-terminal residue" evidence="12">
    <location>
        <position position="1"/>
    </location>
</feature>
<keyword evidence="2" id="KW-0813">Transport</keyword>
<sequence length="709" mass="79786">FVTLFRNDDNHVYFLNPLPQRTTTNLNGLVQPLTRWVHQITQGFIFPAEPLIIQNKAAVSKHIRSNNITDSIPLGAGGIPILLQNLNASTLADPKGLIQIGPHTTAARIEDGQYMSRETLFSTSFQGKSDHQAILGQRPDSAFTSAIQSQIALEPTSVTMTLPLGSRADMKQFPSQQTRYFTFDGQHRKFYLAARYLRSAQRQRRHKRRIAQKVKEQARSEYNRLQNALSYGNLNGGHKTREKRHVLESPPDRTIETISLDSEVTNDTGIPLICWKDIDLELEVRSIDDETELARLGYVDSHKKTHTATPRQITTMERGKVVQHTGQSDNRPKNRSASVNKQSAIEYKNGTGSVLKWMRNNAWSNNTDDLVIPKRPSAAHKSRKTISPQVTSAGVNYGKDSERNALQQYDVNLPSKIDFPNVKQTDTQTLFSVPEDGMELRKKVMSSITKQPQVETSELKLISSNIPYQNKEREPQLNINSHHLTLGATASSNIPFPPLKSSRSFQTEHLKSLIHSTVIPNPLAIEILKDESVEKALGHGKSRLSIVSSRGDLNSDVNVQLSYYSQQESARTEEDLSLFTFGEGFSEEEDISKVTVPISLSLLIMATYILIGSIVFSIWEDKDYLKWSYFCFITLSTIGFGDIVPGTKIDSENTKEKMVIISLYVAIGLSVFAMCFKLMQEEVVDKVKWFANKVGILKGKHKKRQEKSL</sequence>
<comment type="subcellular location">
    <subcellularLocation>
        <location evidence="1">Membrane</location>
        <topology evidence="1">Multi-pass membrane protein</topology>
    </subcellularLocation>
</comment>
<dbReference type="GO" id="GO:0015271">
    <property type="term" value="F:outward rectifier potassium channel activity"/>
    <property type="evidence" value="ECO:0007669"/>
    <property type="project" value="TreeGrafter"/>
</dbReference>
<dbReference type="SUPFAM" id="SSF81324">
    <property type="entry name" value="Voltage-gated potassium channels"/>
    <property type="match status" value="1"/>
</dbReference>
<evidence type="ECO:0000256" key="7">
    <source>
        <dbReference type="ARBA" id="ARBA00023303"/>
    </source>
</evidence>
<dbReference type="InterPro" id="IPR003280">
    <property type="entry name" value="2pore_dom_K_chnl"/>
</dbReference>
<feature type="transmembrane region" description="Helical" evidence="10">
    <location>
        <begin position="658"/>
        <end position="679"/>
    </location>
</feature>
<keyword evidence="8" id="KW-0175">Coiled coil</keyword>
<evidence type="ECO:0000256" key="8">
    <source>
        <dbReference type="SAM" id="Coils"/>
    </source>
</evidence>
<feature type="transmembrane region" description="Helical" evidence="10">
    <location>
        <begin position="598"/>
        <end position="620"/>
    </location>
</feature>
<evidence type="ECO:0000256" key="5">
    <source>
        <dbReference type="ARBA" id="ARBA00023065"/>
    </source>
</evidence>
<keyword evidence="4 10" id="KW-1133">Transmembrane helix</keyword>
<dbReference type="Pfam" id="PF07885">
    <property type="entry name" value="Ion_trans_2"/>
    <property type="match status" value="1"/>
</dbReference>